<feature type="domain" description="BESS" evidence="3">
    <location>
        <begin position="87"/>
        <end position="126"/>
    </location>
</feature>
<dbReference type="OrthoDB" id="6616165at2759"/>
<organism evidence="4 5">
    <name type="scientific">Diatraea saccharalis</name>
    <name type="common">sugarcane borer</name>
    <dbReference type="NCBI Taxonomy" id="40085"/>
    <lineage>
        <taxon>Eukaryota</taxon>
        <taxon>Metazoa</taxon>
        <taxon>Ecdysozoa</taxon>
        <taxon>Arthropoda</taxon>
        <taxon>Hexapoda</taxon>
        <taxon>Insecta</taxon>
        <taxon>Pterygota</taxon>
        <taxon>Neoptera</taxon>
        <taxon>Endopterygota</taxon>
        <taxon>Lepidoptera</taxon>
        <taxon>Glossata</taxon>
        <taxon>Ditrysia</taxon>
        <taxon>Pyraloidea</taxon>
        <taxon>Crambidae</taxon>
        <taxon>Crambinae</taxon>
        <taxon>Diatraea</taxon>
    </lineage>
</organism>
<dbReference type="GO" id="GO:0005634">
    <property type="term" value="C:nucleus"/>
    <property type="evidence" value="ECO:0007669"/>
    <property type="project" value="UniProtKB-SubCell"/>
</dbReference>
<evidence type="ECO:0000313" key="5">
    <source>
        <dbReference type="Proteomes" id="UP001153714"/>
    </source>
</evidence>
<sequence length="180" mass="20566">METQRSHKKELVKGKTGDRQIDIKDKPAITSTLRDLVKGKPDVRPVDIDYDRENDRPTSSRALTDLRRAWSKDIEFTELAKKPEEVADEDKLFCLSLVNEIKKIPEHKRLRAKIDIYNLIAQHQNPSHSPSCNYSSKNYWGSQHYSSGYGYSTSGRDKAPVTPSSVATSNYELPPTRIVY</sequence>
<comment type="subcellular location">
    <subcellularLocation>
        <location evidence="1">Nucleus</location>
    </subcellularLocation>
</comment>
<keyword evidence="1" id="KW-0539">Nucleus</keyword>
<reference evidence="4" key="2">
    <citation type="submission" date="2022-10" db="EMBL/GenBank/DDBJ databases">
        <authorList>
            <consortium name="ENA_rothamsted_submissions"/>
            <consortium name="culmorum"/>
            <person name="King R."/>
        </authorList>
    </citation>
    <scope>NUCLEOTIDE SEQUENCE</scope>
</reference>
<dbReference type="InterPro" id="IPR004210">
    <property type="entry name" value="BESS_motif"/>
</dbReference>
<feature type="compositionally biased region" description="Basic and acidic residues" evidence="2">
    <location>
        <begin position="9"/>
        <end position="24"/>
    </location>
</feature>
<dbReference type="Proteomes" id="UP001153714">
    <property type="component" value="Chromosome 5"/>
</dbReference>
<dbReference type="AlphaFoldDB" id="A0A9N9RAP7"/>
<proteinExistence type="predicted"/>
<evidence type="ECO:0000256" key="2">
    <source>
        <dbReference type="SAM" id="MobiDB-lite"/>
    </source>
</evidence>
<reference evidence="4" key="1">
    <citation type="submission" date="2021-12" db="EMBL/GenBank/DDBJ databases">
        <authorList>
            <person name="King R."/>
        </authorList>
    </citation>
    <scope>NUCLEOTIDE SEQUENCE</scope>
</reference>
<dbReference type="GO" id="GO:0003677">
    <property type="term" value="F:DNA binding"/>
    <property type="evidence" value="ECO:0007669"/>
    <property type="project" value="InterPro"/>
</dbReference>
<keyword evidence="5" id="KW-1185">Reference proteome</keyword>
<dbReference type="PROSITE" id="PS51031">
    <property type="entry name" value="BESS"/>
    <property type="match status" value="1"/>
</dbReference>
<dbReference type="Pfam" id="PF02944">
    <property type="entry name" value="BESS"/>
    <property type="match status" value="1"/>
</dbReference>
<gene>
    <name evidence="4" type="ORF">DIATSA_LOCUS10447</name>
</gene>
<evidence type="ECO:0000313" key="4">
    <source>
        <dbReference type="EMBL" id="CAG9792966.1"/>
    </source>
</evidence>
<name>A0A9N9RAP7_9NEOP</name>
<feature type="region of interest" description="Disordered" evidence="2">
    <location>
        <begin position="1"/>
        <end position="24"/>
    </location>
</feature>
<protein>
    <recommendedName>
        <fullName evidence="3">BESS domain-containing protein</fullName>
    </recommendedName>
</protein>
<dbReference type="EMBL" id="OU893336">
    <property type="protein sequence ID" value="CAG9792966.1"/>
    <property type="molecule type" value="Genomic_DNA"/>
</dbReference>
<accession>A0A9N9RAP7</accession>
<evidence type="ECO:0000259" key="3">
    <source>
        <dbReference type="PROSITE" id="PS51031"/>
    </source>
</evidence>
<evidence type="ECO:0000256" key="1">
    <source>
        <dbReference type="PROSITE-ProRule" id="PRU00371"/>
    </source>
</evidence>